<reference evidence="1" key="2">
    <citation type="journal article" date="2022" name="New Phytol.">
        <title>Evolutionary transition to the ectomycorrhizal habit in the genomes of a hyperdiverse lineage of mushroom-forming fungi.</title>
        <authorList>
            <person name="Looney B."/>
            <person name="Miyauchi S."/>
            <person name="Morin E."/>
            <person name="Drula E."/>
            <person name="Courty P.E."/>
            <person name="Kohler A."/>
            <person name="Kuo A."/>
            <person name="LaButti K."/>
            <person name="Pangilinan J."/>
            <person name="Lipzen A."/>
            <person name="Riley R."/>
            <person name="Andreopoulos W."/>
            <person name="He G."/>
            <person name="Johnson J."/>
            <person name="Nolan M."/>
            <person name="Tritt A."/>
            <person name="Barry K.W."/>
            <person name="Grigoriev I.V."/>
            <person name="Nagy L.G."/>
            <person name="Hibbett D."/>
            <person name="Henrissat B."/>
            <person name="Matheny P.B."/>
            <person name="Labbe J."/>
            <person name="Martin F.M."/>
        </authorList>
    </citation>
    <scope>NUCLEOTIDE SEQUENCE</scope>
    <source>
        <strain evidence="1">HHB10654</strain>
    </source>
</reference>
<reference evidence="1" key="1">
    <citation type="submission" date="2021-03" db="EMBL/GenBank/DDBJ databases">
        <authorList>
            <consortium name="DOE Joint Genome Institute"/>
            <person name="Ahrendt S."/>
            <person name="Looney B.P."/>
            <person name="Miyauchi S."/>
            <person name="Morin E."/>
            <person name="Drula E."/>
            <person name="Courty P.E."/>
            <person name="Chicoki N."/>
            <person name="Fauchery L."/>
            <person name="Kohler A."/>
            <person name="Kuo A."/>
            <person name="Labutti K."/>
            <person name="Pangilinan J."/>
            <person name="Lipzen A."/>
            <person name="Riley R."/>
            <person name="Andreopoulos W."/>
            <person name="He G."/>
            <person name="Johnson J."/>
            <person name="Barry K.W."/>
            <person name="Grigoriev I.V."/>
            <person name="Nagy L."/>
            <person name="Hibbett D."/>
            <person name="Henrissat B."/>
            <person name="Matheny P.B."/>
            <person name="Labbe J."/>
            <person name="Martin F."/>
        </authorList>
    </citation>
    <scope>NUCLEOTIDE SEQUENCE</scope>
    <source>
        <strain evidence="1">HHB10654</strain>
    </source>
</reference>
<proteinExistence type="predicted"/>
<dbReference type="Proteomes" id="UP000814140">
    <property type="component" value="Unassembled WGS sequence"/>
</dbReference>
<accession>A0ACB8SZE9</accession>
<comment type="caution">
    <text evidence="1">The sequence shown here is derived from an EMBL/GenBank/DDBJ whole genome shotgun (WGS) entry which is preliminary data.</text>
</comment>
<organism evidence="1 2">
    <name type="scientific">Artomyces pyxidatus</name>
    <dbReference type="NCBI Taxonomy" id="48021"/>
    <lineage>
        <taxon>Eukaryota</taxon>
        <taxon>Fungi</taxon>
        <taxon>Dikarya</taxon>
        <taxon>Basidiomycota</taxon>
        <taxon>Agaricomycotina</taxon>
        <taxon>Agaricomycetes</taxon>
        <taxon>Russulales</taxon>
        <taxon>Auriscalpiaceae</taxon>
        <taxon>Artomyces</taxon>
    </lineage>
</organism>
<dbReference type="EMBL" id="MU277210">
    <property type="protein sequence ID" value="KAI0061835.1"/>
    <property type="molecule type" value="Genomic_DNA"/>
</dbReference>
<sequence>MPAYLLHGFLLLTLRTASVLGLSCRVAPSLCLFVSHLSATTTSSVRAVSRRCPSHLCLCLLFPSPSPSYVVCLRLHVLRSNDMSPCAIDSHFSPRSKHYLFQEAREALLPRFLISSAFYRCLHRVRGSHQAGLDTAQTVLFASSHSILRITPPTTQGSSSVWSPLRLLTSAWTTYYVEFAASEASKLRSGSAQNALQSCGGPWPPLRFRLPTALKAAYLSSETTLCSDLYIMHLSTLPSRYLLPPAYHIHPN</sequence>
<gene>
    <name evidence="1" type="ORF">BV25DRAFT_708521</name>
</gene>
<evidence type="ECO:0000313" key="2">
    <source>
        <dbReference type="Proteomes" id="UP000814140"/>
    </source>
</evidence>
<keyword evidence="2" id="KW-1185">Reference proteome</keyword>
<evidence type="ECO:0000313" key="1">
    <source>
        <dbReference type="EMBL" id="KAI0061835.1"/>
    </source>
</evidence>
<name>A0ACB8SZE9_9AGAM</name>
<protein>
    <submittedName>
        <fullName evidence="1">Uncharacterized protein</fullName>
    </submittedName>
</protein>